<organism evidence="1 2">
    <name type="scientific">Oceanithermus desulfurans NBRC 100063</name>
    <dbReference type="NCBI Taxonomy" id="1227550"/>
    <lineage>
        <taxon>Bacteria</taxon>
        <taxon>Thermotogati</taxon>
        <taxon>Deinococcota</taxon>
        <taxon>Deinococci</taxon>
        <taxon>Thermales</taxon>
        <taxon>Thermaceae</taxon>
        <taxon>Oceanithermus</taxon>
    </lineage>
</organism>
<dbReference type="AlphaFoldDB" id="A0A511RJF6"/>
<evidence type="ECO:0000313" key="2">
    <source>
        <dbReference type="Proteomes" id="UP000321827"/>
    </source>
</evidence>
<gene>
    <name evidence="1" type="ORF">ODE01S_12190</name>
</gene>
<reference evidence="1 2" key="1">
    <citation type="submission" date="2019-07" db="EMBL/GenBank/DDBJ databases">
        <title>Whole genome shotgun sequence of Oceanithermus desulfurans NBRC 100063.</title>
        <authorList>
            <person name="Hosoyama A."/>
            <person name="Uohara A."/>
            <person name="Ohji S."/>
            <person name="Ichikawa N."/>
        </authorList>
    </citation>
    <scope>NUCLEOTIDE SEQUENCE [LARGE SCALE GENOMIC DNA]</scope>
    <source>
        <strain evidence="1 2">NBRC 100063</strain>
    </source>
</reference>
<accession>A0A511RJF6</accession>
<dbReference type="Proteomes" id="UP000321827">
    <property type="component" value="Unassembled WGS sequence"/>
</dbReference>
<proteinExistence type="predicted"/>
<dbReference type="EMBL" id="BJXN01000007">
    <property type="protein sequence ID" value="GEM89785.1"/>
    <property type="molecule type" value="Genomic_DNA"/>
</dbReference>
<sequence>MTGAVSSGAGMEGAHFLFIDETGVLSRDRRQPFFGLGLLRTADTAALSAELHALLQRARGRIHPRFEFKFTRIGRRSAWVYRELVDLFFALPGLGFKAWVFDKRGPDFDPGRNYGGLWEAQIAYSRRLIESALADGAYGVVIADHVTKPRESQRYFEREVRRHPRVLNALMLDSNATLYVQLADVLLGLVVYDCKVRAGVAASNPVKQEVARHLAERVGVTELCRPHTRREPPYFGVRLVAPSGGAEP</sequence>
<comment type="caution">
    <text evidence="1">The sequence shown here is derived from an EMBL/GenBank/DDBJ whole genome shotgun (WGS) entry which is preliminary data.</text>
</comment>
<dbReference type="InterPro" id="IPR024524">
    <property type="entry name" value="DUF3800"/>
</dbReference>
<dbReference type="Pfam" id="PF12686">
    <property type="entry name" value="DUF3800"/>
    <property type="match status" value="1"/>
</dbReference>
<evidence type="ECO:0008006" key="3">
    <source>
        <dbReference type="Google" id="ProtNLM"/>
    </source>
</evidence>
<evidence type="ECO:0000313" key="1">
    <source>
        <dbReference type="EMBL" id="GEM89785.1"/>
    </source>
</evidence>
<name>A0A511RJF6_9DEIN</name>
<protein>
    <recommendedName>
        <fullName evidence="3">DUF3800 domain-containing protein</fullName>
    </recommendedName>
</protein>